<comment type="caution">
    <text evidence="19">The sequence shown here is derived from an EMBL/GenBank/DDBJ whole genome shotgun (WGS) entry which is preliminary data.</text>
</comment>
<evidence type="ECO:0000256" key="1">
    <source>
        <dbReference type="ARBA" id="ARBA00001974"/>
    </source>
</evidence>
<feature type="binding site" evidence="16">
    <location>
        <position position="170"/>
    </location>
    <ligand>
        <name>FAD</name>
        <dbReference type="ChEBI" id="CHEBI:57692"/>
    </ligand>
</feature>
<feature type="binding site" evidence="16">
    <location>
        <position position="251"/>
    </location>
    <ligand>
        <name>FAD</name>
        <dbReference type="ChEBI" id="CHEBI:57692"/>
    </ligand>
</feature>
<dbReference type="GO" id="GO:0016972">
    <property type="term" value="F:thiol oxidase activity"/>
    <property type="evidence" value="ECO:0007669"/>
    <property type="project" value="InterPro"/>
</dbReference>
<feature type="disulfide bond" evidence="17">
    <location>
        <begin position="139"/>
        <end position="147"/>
    </location>
</feature>
<keyword evidence="6" id="KW-0285">Flavoprotein</keyword>
<keyword evidence="13 17" id="KW-1015">Disulfide bond</keyword>
<dbReference type="GeneID" id="39593193"/>
<evidence type="ECO:0000256" key="4">
    <source>
        <dbReference type="ARBA" id="ARBA00011802"/>
    </source>
</evidence>
<sequence>MVNLNRVLAPALLAASTVAALLSSARPDSKVARNVLEGKSEGYCSPSGPIESTNCAYETVETLNNDLFPALHSLVTHPFFRYYKVDLYRECPFWRDNGFCMNRACAVEEAVEDEIPEKWRASNLGRVRMTSLEDGVSGCYFRDDDFCFIEDDATPEGQYVDLSLNPERFTGYAGDSANQVWRAIYQENCFGLSEAALEAARDGKGITRAQPLIGFSQLSEGWGTEMVRSGLVNDDLCEEKKLYYRVISGLHASISIHICADYLNKETGEWEPNLQCFISRLATHPERLSNVYFNAVMLLRAVARAAPYFRAYDIGMAPRHSGTCPSAILEADNATRDSFEKVLALAERTDVAHGF</sequence>
<gene>
    <name evidence="19" type="ORF">EHS24_008650</name>
</gene>
<dbReference type="InterPro" id="IPR037192">
    <property type="entry name" value="ERO1-like_sf"/>
</dbReference>
<evidence type="ECO:0000313" key="19">
    <source>
        <dbReference type="EMBL" id="RSH81213.1"/>
    </source>
</evidence>
<feature type="disulfide bond" description="Redox-active" evidence="17">
    <location>
        <begin position="100"/>
        <end position="105"/>
    </location>
</feature>
<dbReference type="AlphaFoldDB" id="A0A427XQX5"/>
<dbReference type="EMBL" id="RSCE01000007">
    <property type="protein sequence ID" value="RSH81213.1"/>
    <property type="molecule type" value="Genomic_DNA"/>
</dbReference>
<evidence type="ECO:0000256" key="15">
    <source>
        <dbReference type="ARBA" id="ARBA00023284"/>
    </source>
</evidence>
<comment type="similarity">
    <text evidence="3">Belongs to the EROs family.</text>
</comment>
<reference evidence="19 20" key="1">
    <citation type="submission" date="2018-11" db="EMBL/GenBank/DDBJ databases">
        <title>Genome sequence of Apiotrichum porosum DSM 27194.</title>
        <authorList>
            <person name="Aliyu H."/>
            <person name="Gorte O."/>
            <person name="Ochsenreither K."/>
        </authorList>
    </citation>
    <scope>NUCLEOTIDE SEQUENCE [LARGE SCALE GENOMIC DNA]</scope>
    <source>
        <strain evidence="19 20">DSM 27194</strain>
    </source>
</reference>
<evidence type="ECO:0000256" key="9">
    <source>
        <dbReference type="ARBA" id="ARBA00022827"/>
    </source>
</evidence>
<comment type="subcellular location">
    <subcellularLocation>
        <location evidence="2">Endoplasmic reticulum membrane</location>
        <topology evidence="2">Peripheral membrane protein</topology>
        <orientation evidence="2">Lumenal side</orientation>
    </subcellularLocation>
</comment>
<dbReference type="SUPFAM" id="SSF110019">
    <property type="entry name" value="ERO1-like"/>
    <property type="match status" value="1"/>
</dbReference>
<evidence type="ECO:0000256" key="3">
    <source>
        <dbReference type="ARBA" id="ARBA00008277"/>
    </source>
</evidence>
<comment type="subunit">
    <text evidence="4">May function both as a monomer and a homodimer.</text>
</comment>
<comment type="cofactor">
    <cofactor evidence="1 16">
        <name>FAD</name>
        <dbReference type="ChEBI" id="CHEBI:57692"/>
    </cofactor>
</comment>
<keyword evidence="9 16" id="KW-0274">FAD</keyword>
<keyword evidence="11" id="KW-0560">Oxidoreductase</keyword>
<evidence type="ECO:0000256" key="8">
    <source>
        <dbReference type="ARBA" id="ARBA00022824"/>
    </source>
</evidence>
<dbReference type="Proteomes" id="UP000279236">
    <property type="component" value="Unassembled WGS sequence"/>
</dbReference>
<evidence type="ECO:0000256" key="18">
    <source>
        <dbReference type="SAM" id="SignalP"/>
    </source>
</evidence>
<feature type="binding site" evidence="16">
    <location>
        <position position="181"/>
    </location>
    <ligand>
        <name>FAD</name>
        <dbReference type="ChEBI" id="CHEBI:57692"/>
    </ligand>
</feature>
<feature type="binding site" evidence="16">
    <location>
        <position position="248"/>
    </location>
    <ligand>
        <name>FAD</name>
        <dbReference type="ChEBI" id="CHEBI:57692"/>
    </ligand>
</feature>
<dbReference type="GO" id="GO:0071949">
    <property type="term" value="F:FAD binding"/>
    <property type="evidence" value="ECO:0007669"/>
    <property type="project" value="InterPro"/>
</dbReference>
<evidence type="ECO:0000256" key="7">
    <source>
        <dbReference type="ARBA" id="ARBA00022729"/>
    </source>
</evidence>
<evidence type="ECO:0000256" key="12">
    <source>
        <dbReference type="ARBA" id="ARBA00023136"/>
    </source>
</evidence>
<evidence type="ECO:0000256" key="5">
    <source>
        <dbReference type="ARBA" id="ARBA00022448"/>
    </source>
</evidence>
<evidence type="ECO:0000256" key="2">
    <source>
        <dbReference type="ARBA" id="ARBA00004367"/>
    </source>
</evidence>
<dbReference type="InterPro" id="IPR007266">
    <property type="entry name" value="Ero1"/>
</dbReference>
<proteinExistence type="inferred from homology"/>
<evidence type="ECO:0000256" key="16">
    <source>
        <dbReference type="PIRSR" id="PIRSR017205-2"/>
    </source>
</evidence>
<organism evidence="19 20">
    <name type="scientific">Apiotrichum porosum</name>
    <dbReference type="NCBI Taxonomy" id="105984"/>
    <lineage>
        <taxon>Eukaryota</taxon>
        <taxon>Fungi</taxon>
        <taxon>Dikarya</taxon>
        <taxon>Basidiomycota</taxon>
        <taxon>Agaricomycotina</taxon>
        <taxon>Tremellomycetes</taxon>
        <taxon>Trichosporonales</taxon>
        <taxon>Trichosporonaceae</taxon>
        <taxon>Apiotrichum</taxon>
    </lineage>
</organism>
<dbReference type="RefSeq" id="XP_028475932.1">
    <property type="nucleotide sequence ID" value="XM_028623958.1"/>
</dbReference>
<keyword evidence="8" id="KW-0256">Endoplasmic reticulum</keyword>
<keyword evidence="12" id="KW-0472">Membrane</keyword>
<evidence type="ECO:0000256" key="10">
    <source>
        <dbReference type="ARBA" id="ARBA00022982"/>
    </source>
</evidence>
<dbReference type="STRING" id="105984.A0A427XQX5"/>
<evidence type="ECO:0000313" key="20">
    <source>
        <dbReference type="Proteomes" id="UP000279236"/>
    </source>
</evidence>
<feature type="binding site" evidence="16">
    <location>
        <position position="280"/>
    </location>
    <ligand>
        <name>FAD</name>
        <dbReference type="ChEBI" id="CHEBI:57692"/>
    </ligand>
</feature>
<keyword evidence="20" id="KW-1185">Reference proteome</keyword>
<accession>A0A427XQX5</accession>
<keyword evidence="10" id="KW-0249">Electron transport</keyword>
<feature type="chain" id="PRO_5019287216" description="Endoplasmic oxidoreductin-1" evidence="18">
    <location>
        <begin position="20"/>
        <end position="355"/>
    </location>
</feature>
<evidence type="ECO:0000256" key="13">
    <source>
        <dbReference type="ARBA" id="ARBA00023157"/>
    </source>
</evidence>
<feature type="binding site" evidence="16">
    <location>
        <position position="168"/>
    </location>
    <ligand>
        <name>FAD</name>
        <dbReference type="ChEBI" id="CHEBI:57692"/>
    </ligand>
</feature>
<keyword evidence="7 18" id="KW-0732">Signal</keyword>
<dbReference type="OrthoDB" id="269384at2759"/>
<evidence type="ECO:0000256" key="14">
    <source>
        <dbReference type="ARBA" id="ARBA00023180"/>
    </source>
</evidence>
<dbReference type="Pfam" id="PF04137">
    <property type="entry name" value="ERO1"/>
    <property type="match status" value="1"/>
</dbReference>
<evidence type="ECO:0000256" key="6">
    <source>
        <dbReference type="ARBA" id="ARBA00022630"/>
    </source>
</evidence>
<keyword evidence="14" id="KW-0325">Glycoprotein</keyword>
<dbReference type="GO" id="GO:0015035">
    <property type="term" value="F:protein-disulfide reductase activity"/>
    <property type="evidence" value="ECO:0007669"/>
    <property type="project" value="InterPro"/>
</dbReference>
<dbReference type="PANTHER" id="PTHR12613:SF0">
    <property type="entry name" value="ERO1-LIKE PROTEIN"/>
    <property type="match status" value="1"/>
</dbReference>
<protein>
    <recommendedName>
        <fullName evidence="21">Endoplasmic oxidoreductin-1</fullName>
    </recommendedName>
</protein>
<keyword evidence="5" id="KW-0813">Transport</keyword>
<feature type="signal peptide" evidence="18">
    <location>
        <begin position="1"/>
        <end position="19"/>
    </location>
</feature>
<evidence type="ECO:0000256" key="11">
    <source>
        <dbReference type="ARBA" id="ARBA00023002"/>
    </source>
</evidence>
<evidence type="ECO:0008006" key="21">
    <source>
        <dbReference type="Google" id="ProtNLM"/>
    </source>
</evidence>
<dbReference type="PIRSF" id="PIRSF017205">
    <property type="entry name" value="ERO1"/>
    <property type="match status" value="1"/>
</dbReference>
<keyword evidence="15" id="KW-0676">Redox-active center</keyword>
<dbReference type="PANTHER" id="PTHR12613">
    <property type="entry name" value="ERO1-RELATED"/>
    <property type="match status" value="1"/>
</dbReference>
<dbReference type="GO" id="GO:0005789">
    <property type="term" value="C:endoplasmic reticulum membrane"/>
    <property type="evidence" value="ECO:0007669"/>
    <property type="project" value="UniProtKB-SubCell"/>
</dbReference>
<name>A0A427XQX5_9TREE</name>
<dbReference type="GO" id="GO:0034975">
    <property type="term" value="P:protein folding in endoplasmic reticulum"/>
    <property type="evidence" value="ECO:0007669"/>
    <property type="project" value="InterPro"/>
</dbReference>
<evidence type="ECO:0000256" key="17">
    <source>
        <dbReference type="PIRSR" id="PIRSR017205-3"/>
    </source>
</evidence>